<name>G8LQC4_9ENTR</name>
<evidence type="ECO:0000313" key="2">
    <source>
        <dbReference type="Proteomes" id="UP000007838"/>
    </source>
</evidence>
<gene>
    <name evidence="1" type="ORF">EcWSU1_A046</name>
</gene>
<keyword evidence="1" id="KW-0614">Plasmid</keyword>
<protein>
    <submittedName>
        <fullName evidence="1">Uncharacterized protein</fullName>
    </submittedName>
</protein>
<reference evidence="1 2" key="1">
    <citation type="journal article" date="2011" name="Stand. Genomic Sci.">
        <title>Complete genome of the onion pathogen Enterobacter cloacae EcWSU1.</title>
        <authorList>
            <person name="Humann J.L."/>
            <person name="Wildung M."/>
            <person name="Cheng C.H."/>
            <person name="Lee T."/>
            <person name="Stewart J.E."/>
            <person name="Drew J.C."/>
            <person name="Triplett E.W."/>
            <person name="Main D."/>
            <person name="Schroeder B.K."/>
        </authorList>
    </citation>
    <scope>NUCLEOTIDE SEQUENCE [LARGE SCALE GENOMIC DNA]</scope>
    <source>
        <strain evidence="1 2">EcWSU1</strain>
        <plasmid evidence="1 2">pEcWSU1_A</plasmid>
    </source>
</reference>
<dbReference type="EMBL" id="CP002887">
    <property type="protein sequence ID" value="AEW76020.1"/>
    <property type="molecule type" value="Genomic_DNA"/>
</dbReference>
<dbReference type="HOGENOM" id="CLU_3403340_0_0_6"/>
<dbReference type="Proteomes" id="UP000007838">
    <property type="component" value="Plasmid pEcWSU1_A"/>
</dbReference>
<evidence type="ECO:0000313" key="1">
    <source>
        <dbReference type="EMBL" id="AEW76020.1"/>
    </source>
</evidence>
<accession>G8LQC4</accession>
<proteinExistence type="predicted"/>
<dbReference type="KEGG" id="eec:EcWSU1_A046"/>
<sequence length="30" mass="3587">MKTRYQKKVVLLFLAEDPCREHPLQIKSTN</sequence>
<dbReference type="AlphaFoldDB" id="G8LQC4"/>
<organism evidence="1 2">
    <name type="scientific">Enterobacter ludwigii</name>
    <dbReference type="NCBI Taxonomy" id="299767"/>
    <lineage>
        <taxon>Bacteria</taxon>
        <taxon>Pseudomonadati</taxon>
        <taxon>Pseudomonadota</taxon>
        <taxon>Gammaproteobacteria</taxon>
        <taxon>Enterobacterales</taxon>
        <taxon>Enterobacteriaceae</taxon>
        <taxon>Enterobacter</taxon>
        <taxon>Enterobacter cloacae complex</taxon>
    </lineage>
</organism>
<geneLocation type="plasmid" evidence="1 2">
    <name>pEcWSU1_A</name>
</geneLocation>